<sequence>MNLEKLYNLQQKLDEKINNTHNLINQSLISHKILALQVEVGELANETRCFKFWSLKGPSPKNIILEEFVDCLHFILSIGLNLKFNDITINDLNSENTNEDLTNTFLNFFDSISLLKNNISKENYINMFSKFLSLGKQLNFSPEEIEKSYLHKNNINHKRQEEGY</sequence>
<gene>
    <name evidence="1" type="ORF">SAMN02744040_02076</name>
</gene>
<protein>
    <submittedName>
        <fullName evidence="1">Dimeric dUTPase, all-alpha-NTP-PPase (MazG) superfamily</fullName>
    </submittedName>
</protein>
<dbReference type="EMBL" id="FQXH01000029">
    <property type="protein sequence ID" value="SHH47241.1"/>
    <property type="molecule type" value="Genomic_DNA"/>
</dbReference>
<dbReference type="RefSeq" id="WP_072726142.1">
    <property type="nucleotide sequence ID" value="NZ_FQXH01000029.1"/>
</dbReference>
<dbReference type="Gene3D" id="1.10.4010.10">
    <property type="entry name" value="Type II deoxyuridine triphosphatase"/>
    <property type="match status" value="1"/>
</dbReference>
<dbReference type="OrthoDB" id="5506143at2"/>
<dbReference type="InterPro" id="IPR014871">
    <property type="entry name" value="dUTPase/dCTP_pyrophosphatase"/>
</dbReference>
<proteinExistence type="predicted"/>
<keyword evidence="2" id="KW-1185">Reference proteome</keyword>
<evidence type="ECO:0000313" key="2">
    <source>
        <dbReference type="Proteomes" id="UP000242520"/>
    </source>
</evidence>
<reference evidence="2" key="1">
    <citation type="submission" date="2016-11" db="EMBL/GenBank/DDBJ databases">
        <authorList>
            <person name="Varghese N."/>
            <person name="Submissions S."/>
        </authorList>
    </citation>
    <scope>NUCLEOTIDE SEQUENCE [LARGE SCALE GENOMIC DNA]</scope>
    <source>
        <strain evidence="2">DSM 15285</strain>
    </source>
</reference>
<dbReference type="SUPFAM" id="SSF101386">
    <property type="entry name" value="all-alpha NTP pyrophosphatases"/>
    <property type="match status" value="1"/>
</dbReference>
<dbReference type="Pfam" id="PF08761">
    <property type="entry name" value="dUTPase_2"/>
    <property type="match status" value="1"/>
</dbReference>
<dbReference type="Proteomes" id="UP000242520">
    <property type="component" value="Unassembled WGS sequence"/>
</dbReference>
<dbReference type="AlphaFoldDB" id="A0A1M5T947"/>
<evidence type="ECO:0000313" key="1">
    <source>
        <dbReference type="EMBL" id="SHH47241.1"/>
    </source>
</evidence>
<name>A0A1M5T947_9FIRM</name>
<dbReference type="CDD" id="cd11527">
    <property type="entry name" value="NTP-PPase_dUTPase"/>
    <property type="match status" value="1"/>
</dbReference>
<organism evidence="1 2">
    <name type="scientific">Tepidibacter thalassicus DSM 15285</name>
    <dbReference type="NCBI Taxonomy" id="1123350"/>
    <lineage>
        <taxon>Bacteria</taxon>
        <taxon>Bacillati</taxon>
        <taxon>Bacillota</taxon>
        <taxon>Clostridia</taxon>
        <taxon>Peptostreptococcales</taxon>
        <taxon>Peptostreptococcaceae</taxon>
        <taxon>Tepidibacter</taxon>
    </lineage>
</organism>
<dbReference type="InterPro" id="IPR016947">
    <property type="entry name" value="UCP030140"/>
</dbReference>
<accession>A0A1M5T947</accession>
<dbReference type="STRING" id="1123350.SAMN02744040_02076"/>
<dbReference type="PIRSF" id="PIRSF030140">
    <property type="entry name" value="UCP030140"/>
    <property type="match status" value="1"/>
</dbReference>